<keyword evidence="1" id="KW-0472">Membrane</keyword>
<keyword evidence="1" id="KW-1133">Transmembrane helix</keyword>
<name>A0A7S0HGC0_9CRYP</name>
<protein>
    <submittedName>
        <fullName evidence="2">Uncharacterized protein</fullName>
    </submittedName>
</protein>
<dbReference type="AlphaFoldDB" id="A0A7S0HGC0"/>
<evidence type="ECO:0000256" key="1">
    <source>
        <dbReference type="SAM" id="Phobius"/>
    </source>
</evidence>
<feature type="transmembrane region" description="Helical" evidence="1">
    <location>
        <begin position="145"/>
        <end position="170"/>
    </location>
</feature>
<keyword evidence="1" id="KW-0812">Transmembrane</keyword>
<proteinExistence type="predicted"/>
<sequence>MEYDIMSWSSVVRLKNGRGETLATSKHEMRGAAGDLFPHDVVVVEDCAGNKLGEVTEELQSVGMGSVVLFTFADADGRVFASSSPRGAGMVVHDAMSGKSMVSLRKTTTFGDLRDSWRISMSNSTGRALDPRLLLLAIAAQSPPVAWGLSALPFIVFLVLSVLVACLLCVRFCMNNRGYTSIENLDRTEYV</sequence>
<dbReference type="EMBL" id="HBEO01016452">
    <property type="protein sequence ID" value="CAD8485474.1"/>
    <property type="molecule type" value="Transcribed_RNA"/>
</dbReference>
<accession>A0A7S0HGC0</accession>
<gene>
    <name evidence="2" type="ORF">HPHI1048_LOCUS11210</name>
</gene>
<organism evidence="2">
    <name type="scientific">Hanusia phi</name>
    <dbReference type="NCBI Taxonomy" id="3032"/>
    <lineage>
        <taxon>Eukaryota</taxon>
        <taxon>Cryptophyceae</taxon>
        <taxon>Pyrenomonadales</taxon>
        <taxon>Geminigeraceae</taxon>
        <taxon>Hanusia</taxon>
    </lineage>
</organism>
<reference evidence="2" key="1">
    <citation type="submission" date="2021-01" db="EMBL/GenBank/DDBJ databases">
        <authorList>
            <person name="Corre E."/>
            <person name="Pelletier E."/>
            <person name="Niang G."/>
            <person name="Scheremetjew M."/>
            <person name="Finn R."/>
            <person name="Kale V."/>
            <person name="Holt S."/>
            <person name="Cochrane G."/>
            <person name="Meng A."/>
            <person name="Brown T."/>
            <person name="Cohen L."/>
        </authorList>
    </citation>
    <scope>NUCLEOTIDE SEQUENCE</scope>
    <source>
        <strain evidence="2">CCMP325</strain>
    </source>
</reference>
<evidence type="ECO:0000313" key="2">
    <source>
        <dbReference type="EMBL" id="CAD8485474.1"/>
    </source>
</evidence>